<dbReference type="AlphaFoldDB" id="A0A7K1Y0R7"/>
<organism evidence="1 2">
    <name type="scientific">Hufsiella ginkgonis</name>
    <dbReference type="NCBI Taxonomy" id="2695274"/>
    <lineage>
        <taxon>Bacteria</taxon>
        <taxon>Pseudomonadati</taxon>
        <taxon>Bacteroidota</taxon>
        <taxon>Sphingobacteriia</taxon>
        <taxon>Sphingobacteriales</taxon>
        <taxon>Sphingobacteriaceae</taxon>
        <taxon>Hufsiella</taxon>
    </lineage>
</organism>
<protein>
    <submittedName>
        <fullName evidence="1">Uncharacterized protein</fullName>
    </submittedName>
</protein>
<dbReference type="EMBL" id="WVHS01000003">
    <property type="protein sequence ID" value="MXV16874.1"/>
    <property type="molecule type" value="Genomic_DNA"/>
</dbReference>
<dbReference type="Proteomes" id="UP000451233">
    <property type="component" value="Unassembled WGS sequence"/>
</dbReference>
<evidence type="ECO:0000313" key="2">
    <source>
        <dbReference type="Proteomes" id="UP000451233"/>
    </source>
</evidence>
<proteinExistence type="predicted"/>
<gene>
    <name evidence="1" type="ORF">GS398_16355</name>
</gene>
<keyword evidence="2" id="KW-1185">Reference proteome</keyword>
<sequence>MKTIILLIILLPLTGFGQIQPKKSPAKRTPLEVNTPSLQDAVSFIDITATVNKISGMALDLGVEGVKKMHPEVLLQFIDTLVANDKNVAFRRLAAKYKPQIKEIYKDLKSFGESDGSFIYTEEDPIPFKFLNAGGLAFCQHGVFSKNTYNTLKLDANQRAKSVAEEIILPGLFKFRPVLAMTGVYNLVFIVSYQVKDFSSSSSVGKDYETLAIVISKETLKNYIDAKTTDGQVFKLASWYNVTKSSGGNVKKVILN</sequence>
<evidence type="ECO:0000313" key="1">
    <source>
        <dbReference type="EMBL" id="MXV16874.1"/>
    </source>
</evidence>
<accession>A0A7K1Y0R7</accession>
<dbReference type="RefSeq" id="WP_160907844.1">
    <property type="nucleotide sequence ID" value="NZ_WVHS01000003.1"/>
</dbReference>
<comment type="caution">
    <text evidence="1">The sequence shown here is derived from an EMBL/GenBank/DDBJ whole genome shotgun (WGS) entry which is preliminary data.</text>
</comment>
<reference evidence="1 2" key="1">
    <citation type="submission" date="2019-11" db="EMBL/GenBank/DDBJ databases">
        <title>Pedobacter sp. HMF7056 Genome sequencing and assembly.</title>
        <authorList>
            <person name="Kang H."/>
            <person name="Kim H."/>
            <person name="Joh K."/>
        </authorList>
    </citation>
    <scope>NUCLEOTIDE SEQUENCE [LARGE SCALE GENOMIC DNA]</scope>
    <source>
        <strain evidence="1 2">HMF7056</strain>
    </source>
</reference>
<name>A0A7K1Y0R7_9SPHI</name>